<dbReference type="RefSeq" id="XP_038075964.1">
    <property type="nucleotide sequence ID" value="XM_038220036.1"/>
</dbReference>
<dbReference type="GeneID" id="119743625"/>
<name>A0A914BIN4_PATMI</name>
<keyword evidence="3" id="KW-1185">Reference proteome</keyword>
<dbReference type="RefSeq" id="XP_038075965.1">
    <property type="nucleotide sequence ID" value="XM_038220037.1"/>
</dbReference>
<reference evidence="2" key="1">
    <citation type="submission" date="2022-11" db="UniProtKB">
        <authorList>
            <consortium name="EnsemblMetazoa"/>
        </authorList>
    </citation>
    <scope>IDENTIFICATION</scope>
</reference>
<evidence type="ECO:0000313" key="3">
    <source>
        <dbReference type="Proteomes" id="UP000887568"/>
    </source>
</evidence>
<dbReference type="AlphaFoldDB" id="A0A914BIN4"/>
<accession>A0A914BIN4</accession>
<dbReference type="OrthoDB" id="6283214at2759"/>
<evidence type="ECO:0000313" key="2">
    <source>
        <dbReference type="EnsemblMetazoa" id="XP_038075964.1"/>
    </source>
</evidence>
<sequence>MSQNGPMQVEMNFDLTPTNGPMSTFTPLNHSPGGGIGEDNLNDNFAIQDGDDDDNNQEASVVLEMLDDDERFGFSVMGGIEEGFLPKVDEILPGKSCLNL</sequence>
<feature type="compositionally biased region" description="Polar residues" evidence="1">
    <location>
        <begin position="15"/>
        <end position="29"/>
    </location>
</feature>
<protein>
    <submittedName>
        <fullName evidence="2">Uncharacterized protein</fullName>
    </submittedName>
</protein>
<dbReference type="Proteomes" id="UP000887568">
    <property type="component" value="Unplaced"/>
</dbReference>
<dbReference type="EnsemblMetazoa" id="XM_038220037.1">
    <property type="protein sequence ID" value="XP_038075965.1"/>
    <property type="gene ID" value="LOC119743625"/>
</dbReference>
<organism evidence="2 3">
    <name type="scientific">Patiria miniata</name>
    <name type="common">Bat star</name>
    <name type="synonym">Asterina miniata</name>
    <dbReference type="NCBI Taxonomy" id="46514"/>
    <lineage>
        <taxon>Eukaryota</taxon>
        <taxon>Metazoa</taxon>
        <taxon>Echinodermata</taxon>
        <taxon>Eleutherozoa</taxon>
        <taxon>Asterozoa</taxon>
        <taxon>Asteroidea</taxon>
        <taxon>Valvatacea</taxon>
        <taxon>Valvatida</taxon>
        <taxon>Asterinidae</taxon>
        <taxon>Patiria</taxon>
    </lineage>
</organism>
<feature type="region of interest" description="Disordered" evidence="1">
    <location>
        <begin position="1"/>
        <end position="55"/>
    </location>
</feature>
<evidence type="ECO:0000256" key="1">
    <source>
        <dbReference type="SAM" id="MobiDB-lite"/>
    </source>
</evidence>
<proteinExistence type="predicted"/>
<dbReference type="EnsemblMetazoa" id="XM_038220036.1">
    <property type="protein sequence ID" value="XP_038075964.1"/>
    <property type="gene ID" value="LOC119743625"/>
</dbReference>
<dbReference type="OMA" id="HHNLMED"/>